<dbReference type="EMBL" id="LVZM01017876">
    <property type="protein sequence ID" value="OUC42198.1"/>
    <property type="molecule type" value="Genomic_DNA"/>
</dbReference>
<feature type="transmembrane region" description="Helical" evidence="1">
    <location>
        <begin position="77"/>
        <end position="96"/>
    </location>
</feature>
<keyword evidence="1" id="KW-1133">Transmembrane helix</keyword>
<gene>
    <name evidence="2" type="ORF">D917_03106</name>
</gene>
<evidence type="ECO:0000313" key="2">
    <source>
        <dbReference type="EMBL" id="OUC42198.1"/>
    </source>
</evidence>
<evidence type="ECO:0000313" key="3">
    <source>
        <dbReference type="Proteomes" id="UP000243006"/>
    </source>
</evidence>
<dbReference type="AlphaFoldDB" id="A0A1Y3EGE6"/>
<protein>
    <submittedName>
        <fullName evidence="2">Uncharacterized protein</fullName>
    </submittedName>
</protein>
<evidence type="ECO:0000256" key="1">
    <source>
        <dbReference type="SAM" id="Phobius"/>
    </source>
</evidence>
<sequence>MRFFWKRYHDRKPADPDSKWTNLSREYEPGSLIEIYEQEGRDGVLRFAEEKIVPMLHNEGQHPEIVREIDYIKWRKFMVTVLFFKSILLFVTFFSVHL</sequence>
<keyword evidence="1" id="KW-0812">Transmembrane</keyword>
<name>A0A1Y3EGE6_9BILA</name>
<reference evidence="2 3" key="1">
    <citation type="submission" date="2015-04" db="EMBL/GenBank/DDBJ databases">
        <title>Draft genome of the roundworm Trichinella nativa.</title>
        <authorList>
            <person name="Mitreva M."/>
        </authorList>
    </citation>
    <scope>NUCLEOTIDE SEQUENCE [LARGE SCALE GENOMIC DNA]</scope>
    <source>
        <strain evidence="2 3">ISS45</strain>
    </source>
</reference>
<dbReference type="Proteomes" id="UP000243006">
    <property type="component" value="Unassembled WGS sequence"/>
</dbReference>
<accession>A0A1Y3EGE6</accession>
<keyword evidence="1" id="KW-0472">Membrane</keyword>
<comment type="caution">
    <text evidence="2">The sequence shown here is derived from an EMBL/GenBank/DDBJ whole genome shotgun (WGS) entry which is preliminary data.</text>
</comment>
<proteinExistence type="predicted"/>
<organism evidence="2 3">
    <name type="scientific">Trichinella nativa</name>
    <dbReference type="NCBI Taxonomy" id="6335"/>
    <lineage>
        <taxon>Eukaryota</taxon>
        <taxon>Metazoa</taxon>
        <taxon>Ecdysozoa</taxon>
        <taxon>Nematoda</taxon>
        <taxon>Enoplea</taxon>
        <taxon>Dorylaimia</taxon>
        <taxon>Trichinellida</taxon>
        <taxon>Trichinellidae</taxon>
        <taxon>Trichinella</taxon>
    </lineage>
</organism>